<dbReference type="RefSeq" id="WP_253532943.1">
    <property type="nucleotide sequence ID" value="NZ_JAMZEL010000020.1"/>
</dbReference>
<evidence type="ECO:0000259" key="1">
    <source>
        <dbReference type="Pfam" id="PF17680"/>
    </source>
</evidence>
<evidence type="ECO:0000313" key="3">
    <source>
        <dbReference type="Proteomes" id="UP001204772"/>
    </source>
</evidence>
<evidence type="ECO:0000313" key="2">
    <source>
        <dbReference type="EMBL" id="MCP1386231.1"/>
    </source>
</evidence>
<feature type="domain" description="FlgO" evidence="1">
    <location>
        <begin position="30"/>
        <end position="153"/>
    </location>
</feature>
<dbReference type="Gene3D" id="3.40.50.10610">
    <property type="entry name" value="ABC-type transport auxiliary lipoprotein component"/>
    <property type="match status" value="1"/>
</dbReference>
<name>A0ABT1FWZ3_9BACT</name>
<reference evidence="2 3" key="1">
    <citation type="submission" date="2022-06" db="EMBL/GenBank/DDBJ databases">
        <title>Runella sp. S5 genome sequencing.</title>
        <authorList>
            <person name="Park S."/>
        </authorList>
    </citation>
    <scope>NUCLEOTIDE SEQUENCE [LARGE SCALE GENOMIC DNA]</scope>
    <source>
        <strain evidence="2 3">S5</strain>
    </source>
</reference>
<dbReference type="Pfam" id="PF17680">
    <property type="entry name" value="FlgO"/>
    <property type="match status" value="1"/>
</dbReference>
<gene>
    <name evidence="2" type="ORF">NCI00_27570</name>
</gene>
<proteinExistence type="predicted"/>
<accession>A0ABT1FWZ3</accession>
<sequence>MKNLLFYTFFLQTVFSTIHAQQMDDKIKTLANEIAEQMVKNGSKKVAVTTLDYKGCSTEFGKFLAEELTGNLSVSGRSITVVNQKLLEALLVQNKLTAQGLLEAKNDAAKLGQVSGIDALVYGTITTLGEDIRISISIVKLPTLAVFGYAKSSFSLTNGLKEMLSCIEFGTSDRTTMEKAPGKPAPEKTNCTGQNTAGALFSMKECVLNSKSLVCHFVVSNNREDRSDAKFGYNSRETYIITDGGKQYSANRIDIGNSGNWSMYGNVTEYNSIFGGKVNATIKFEVDDSSIKNLQVFELKDQGIRCLNVPIVSSNGISPK</sequence>
<comment type="caution">
    <text evidence="2">The sequence shown here is derived from an EMBL/GenBank/DDBJ whole genome shotgun (WGS) entry which is preliminary data.</text>
</comment>
<protein>
    <submittedName>
        <fullName evidence="2">FlgO family outer membrane protein</fullName>
    </submittedName>
</protein>
<dbReference type="InterPro" id="IPR041215">
    <property type="entry name" value="FlgO_dom"/>
</dbReference>
<dbReference type="Proteomes" id="UP001204772">
    <property type="component" value="Unassembled WGS sequence"/>
</dbReference>
<keyword evidence="3" id="KW-1185">Reference proteome</keyword>
<organism evidence="2 3">
    <name type="scientific">Runella salmonicolor</name>
    <dbReference type="NCBI Taxonomy" id="2950278"/>
    <lineage>
        <taxon>Bacteria</taxon>
        <taxon>Pseudomonadati</taxon>
        <taxon>Bacteroidota</taxon>
        <taxon>Cytophagia</taxon>
        <taxon>Cytophagales</taxon>
        <taxon>Spirosomataceae</taxon>
        <taxon>Runella</taxon>
    </lineage>
</organism>
<dbReference type="EMBL" id="JAMZEL010000020">
    <property type="protein sequence ID" value="MCP1386231.1"/>
    <property type="molecule type" value="Genomic_DNA"/>
</dbReference>